<organism evidence="1">
    <name type="scientific">Mycobacterium xenopi 4042</name>
    <dbReference type="NCBI Taxonomy" id="1299334"/>
    <lineage>
        <taxon>Bacteria</taxon>
        <taxon>Bacillati</taxon>
        <taxon>Actinomycetota</taxon>
        <taxon>Actinomycetes</taxon>
        <taxon>Mycobacteriales</taxon>
        <taxon>Mycobacteriaceae</taxon>
        <taxon>Mycobacterium</taxon>
    </lineage>
</organism>
<dbReference type="AlphaFoldDB" id="X8DJ07"/>
<reference evidence="1" key="1">
    <citation type="submission" date="2014-01" db="EMBL/GenBank/DDBJ databases">
        <authorList>
            <person name="Brown-Elliot B."/>
            <person name="Wallace R."/>
            <person name="Lenaerts A."/>
            <person name="Ordway D."/>
            <person name="DeGroote M.A."/>
            <person name="Parker T."/>
            <person name="Sizemore C."/>
            <person name="Tallon L.J."/>
            <person name="Sadzewicz L.K."/>
            <person name="Sengamalay N."/>
            <person name="Fraser C.M."/>
            <person name="Hine E."/>
            <person name="Shefchek K.A."/>
            <person name="Das S.P."/>
            <person name="Tettelin H."/>
        </authorList>
    </citation>
    <scope>NUCLEOTIDE SEQUENCE [LARGE SCALE GENOMIC DNA]</scope>
    <source>
        <strain evidence="1">4042</strain>
    </source>
</reference>
<protein>
    <submittedName>
        <fullName evidence="1">Uncharacterized protein</fullName>
    </submittedName>
</protein>
<evidence type="ECO:0000313" key="1">
    <source>
        <dbReference type="EMBL" id="EUA68349.1"/>
    </source>
</evidence>
<sequence>MSRHTPGYPRLGRNISAKLSACGTTPLATTTTDHIYGLVESLCPP</sequence>
<accession>X8DJ07</accession>
<name>X8DJ07_MYCXE</name>
<dbReference type="EMBL" id="JAOB01000016">
    <property type="protein sequence ID" value="EUA68349.1"/>
    <property type="molecule type" value="Genomic_DNA"/>
</dbReference>
<proteinExistence type="predicted"/>
<gene>
    <name evidence="1" type="ORF">I553_10501</name>
</gene>
<comment type="caution">
    <text evidence="1">The sequence shown here is derived from an EMBL/GenBank/DDBJ whole genome shotgun (WGS) entry which is preliminary data.</text>
</comment>